<accession>A0A1W2A3X0</accession>
<dbReference type="Pfam" id="PF03401">
    <property type="entry name" value="TctC"/>
    <property type="match status" value="1"/>
</dbReference>
<organism evidence="3 4">
    <name type="scientific">Polynucleobacter kasalickyi</name>
    <dbReference type="NCBI Taxonomy" id="1938817"/>
    <lineage>
        <taxon>Bacteria</taxon>
        <taxon>Pseudomonadati</taxon>
        <taxon>Pseudomonadota</taxon>
        <taxon>Betaproteobacteria</taxon>
        <taxon>Burkholderiales</taxon>
        <taxon>Burkholderiaceae</taxon>
        <taxon>Polynucleobacter</taxon>
    </lineage>
</organism>
<evidence type="ECO:0000313" key="4">
    <source>
        <dbReference type="Proteomes" id="UP000192708"/>
    </source>
</evidence>
<keyword evidence="2" id="KW-0732">Signal</keyword>
<reference evidence="3 4" key="1">
    <citation type="submission" date="2017-04" db="EMBL/GenBank/DDBJ databases">
        <authorList>
            <person name="Afonso C.L."/>
            <person name="Miller P.J."/>
            <person name="Scott M.A."/>
            <person name="Spackman E."/>
            <person name="Goraichik I."/>
            <person name="Dimitrov K.M."/>
            <person name="Suarez D.L."/>
            <person name="Swayne D.E."/>
        </authorList>
    </citation>
    <scope>NUCLEOTIDE SEQUENCE [LARGE SCALE GENOMIC DNA]</scope>
    <source>
        <strain evidence="3 4">VK13</strain>
    </source>
</reference>
<dbReference type="EMBL" id="FWXJ01000007">
    <property type="protein sequence ID" value="SMC55364.1"/>
    <property type="molecule type" value="Genomic_DNA"/>
</dbReference>
<protein>
    <submittedName>
        <fullName evidence="3">Tripartite-type tricarboxylate transporter, receptor component TctC</fullName>
    </submittedName>
</protein>
<dbReference type="STRING" id="1938817.SAMN06296008_10795"/>
<dbReference type="InterPro" id="IPR005064">
    <property type="entry name" value="BUG"/>
</dbReference>
<evidence type="ECO:0000256" key="2">
    <source>
        <dbReference type="SAM" id="SignalP"/>
    </source>
</evidence>
<dbReference type="AlphaFoldDB" id="A0A1W2A3X0"/>
<dbReference type="Proteomes" id="UP000192708">
    <property type="component" value="Unassembled WGS sequence"/>
</dbReference>
<proteinExistence type="inferred from homology"/>
<comment type="similarity">
    <text evidence="1">Belongs to the UPF0065 (bug) family.</text>
</comment>
<dbReference type="PANTHER" id="PTHR42928:SF5">
    <property type="entry name" value="BLR1237 PROTEIN"/>
    <property type="match status" value="1"/>
</dbReference>
<keyword evidence="3" id="KW-0675">Receptor</keyword>
<dbReference type="Gene3D" id="3.40.190.10">
    <property type="entry name" value="Periplasmic binding protein-like II"/>
    <property type="match status" value="1"/>
</dbReference>
<evidence type="ECO:0000313" key="3">
    <source>
        <dbReference type="EMBL" id="SMC55364.1"/>
    </source>
</evidence>
<dbReference type="PANTHER" id="PTHR42928">
    <property type="entry name" value="TRICARBOXYLATE-BINDING PROTEIN"/>
    <property type="match status" value="1"/>
</dbReference>
<dbReference type="PIRSF" id="PIRSF017082">
    <property type="entry name" value="YflP"/>
    <property type="match status" value="1"/>
</dbReference>
<evidence type="ECO:0000256" key="1">
    <source>
        <dbReference type="ARBA" id="ARBA00006987"/>
    </source>
</evidence>
<gene>
    <name evidence="3" type="ORF">SAMN06296008_10795</name>
</gene>
<dbReference type="SUPFAM" id="SSF53850">
    <property type="entry name" value="Periplasmic binding protein-like II"/>
    <property type="match status" value="1"/>
</dbReference>
<feature type="chain" id="PRO_5012709589" evidence="2">
    <location>
        <begin position="31"/>
        <end position="334"/>
    </location>
</feature>
<sequence length="334" mass="35481">MKNTSKIYQWIFFAFASFSTVITFSNTSLAQALKNPYPNKAIRLIIPFAPAGVTDTSGRYIADQLTKKLGQSVIVENRTGASGNIGTSLVAQAEPDGYTLVLGFDGTLVINPNVFSKVPFDSVKDFSPVGKIGDAVLILVANNNFPGKTVNDVIQLSKKDPNGLSYGTSGTGGTPHIAGELLKQKTGANLVHVPYKGGGQALIDVLGGSIPLVYTAVAGAAQYVNTNRLTAIAVSSKNRAPSLPNVPTFIESGIPNFEVSSWVGLLAPAGTPKPIIQRLNLALNEILSSKEGRDRLEEMGIVATPDTPEHFEEQIKADLAKYRSVVKAAQIRVD</sequence>
<feature type="signal peptide" evidence="2">
    <location>
        <begin position="1"/>
        <end position="30"/>
    </location>
</feature>
<dbReference type="Gene3D" id="3.40.190.150">
    <property type="entry name" value="Bordetella uptake gene, domain 1"/>
    <property type="match status" value="1"/>
</dbReference>
<keyword evidence="4" id="KW-1185">Reference proteome</keyword>
<dbReference type="CDD" id="cd13578">
    <property type="entry name" value="PBP2_Bug27"/>
    <property type="match status" value="1"/>
</dbReference>
<dbReference type="RefSeq" id="WP_369405848.1">
    <property type="nucleotide sequence ID" value="NZ_FWXJ01000007.1"/>
</dbReference>
<name>A0A1W2A3X0_9BURK</name>
<dbReference type="InterPro" id="IPR042100">
    <property type="entry name" value="Bug_dom1"/>
</dbReference>